<organism evidence="1 2">
    <name type="scientific">Candidatus Doudnabacteria bacterium RIFCSPHIGHO2_01_FULL_50_11</name>
    <dbReference type="NCBI Taxonomy" id="1817828"/>
    <lineage>
        <taxon>Bacteria</taxon>
        <taxon>Candidatus Doudnaibacteriota</taxon>
    </lineage>
</organism>
<dbReference type="EMBL" id="MFEO01000028">
    <property type="protein sequence ID" value="OGE88897.1"/>
    <property type="molecule type" value="Genomic_DNA"/>
</dbReference>
<name>A0A1F5PG14_9BACT</name>
<sequence length="173" mass="18997">MQLTLGRNDFHGEFLCCSLSLESAQVRAVNESTAEFENPTITIRFVPNHFQTVQLILGEMARLHLQPTIRLDSQSLEGDSPAGVIVSFEIRRVGEAFLKKAFAHTQIQTLAEKISSGKITFLGLASFDLEKDIQFHAFLATIKEGAATYKLDILKPGSDETAWSAEISAGAVQ</sequence>
<comment type="caution">
    <text evidence="1">The sequence shown here is derived from an EMBL/GenBank/DDBJ whole genome shotgun (WGS) entry which is preliminary data.</text>
</comment>
<accession>A0A1F5PG14</accession>
<evidence type="ECO:0000313" key="2">
    <source>
        <dbReference type="Proteomes" id="UP000178377"/>
    </source>
</evidence>
<reference evidence="1 2" key="1">
    <citation type="journal article" date="2016" name="Nat. Commun.">
        <title>Thousands of microbial genomes shed light on interconnected biogeochemical processes in an aquifer system.</title>
        <authorList>
            <person name="Anantharaman K."/>
            <person name="Brown C.T."/>
            <person name="Hug L.A."/>
            <person name="Sharon I."/>
            <person name="Castelle C.J."/>
            <person name="Probst A.J."/>
            <person name="Thomas B.C."/>
            <person name="Singh A."/>
            <person name="Wilkins M.J."/>
            <person name="Karaoz U."/>
            <person name="Brodie E.L."/>
            <person name="Williams K.H."/>
            <person name="Hubbard S.S."/>
            <person name="Banfield J.F."/>
        </authorList>
    </citation>
    <scope>NUCLEOTIDE SEQUENCE [LARGE SCALE GENOMIC DNA]</scope>
</reference>
<protein>
    <submittedName>
        <fullName evidence="1">Uncharacterized protein</fullName>
    </submittedName>
</protein>
<dbReference type="AlphaFoldDB" id="A0A1F5PG14"/>
<gene>
    <name evidence="1" type="ORF">A2722_04065</name>
</gene>
<proteinExistence type="predicted"/>
<evidence type="ECO:0000313" key="1">
    <source>
        <dbReference type="EMBL" id="OGE88897.1"/>
    </source>
</evidence>
<dbReference type="Proteomes" id="UP000178377">
    <property type="component" value="Unassembled WGS sequence"/>
</dbReference>